<dbReference type="PIRSF" id="PIRSF005962">
    <property type="entry name" value="Pept_M20D_amidohydro"/>
    <property type="match status" value="1"/>
</dbReference>
<dbReference type="SUPFAM" id="SSF55031">
    <property type="entry name" value="Bacterial exopeptidase dimerisation domain"/>
    <property type="match status" value="1"/>
</dbReference>
<dbReference type="Pfam" id="PF01546">
    <property type="entry name" value="Peptidase_M20"/>
    <property type="match status" value="1"/>
</dbReference>
<comment type="similarity">
    <text evidence="1">Belongs to the peptidase M20 family.</text>
</comment>
<keyword evidence="7" id="KW-1185">Reference proteome</keyword>
<keyword evidence="4" id="KW-0479">Metal-binding</keyword>
<dbReference type="InterPro" id="IPR002933">
    <property type="entry name" value="Peptidase_M20"/>
</dbReference>
<dbReference type="Gene3D" id="3.40.630.10">
    <property type="entry name" value="Zn peptidases"/>
    <property type="match status" value="1"/>
</dbReference>
<dbReference type="EMBL" id="CABFNQ020000768">
    <property type="protein sequence ID" value="CAH0043223.1"/>
    <property type="molecule type" value="Genomic_DNA"/>
</dbReference>
<dbReference type="InterPro" id="IPR017439">
    <property type="entry name" value="Amidohydrolase"/>
</dbReference>
<dbReference type="SUPFAM" id="SSF53187">
    <property type="entry name" value="Zn-dependent exopeptidases"/>
    <property type="match status" value="1"/>
</dbReference>
<dbReference type="Proteomes" id="UP000696573">
    <property type="component" value="Unassembled WGS sequence"/>
</dbReference>
<dbReference type="NCBIfam" id="TIGR01891">
    <property type="entry name" value="amidohydrolases"/>
    <property type="match status" value="1"/>
</dbReference>
<protein>
    <recommendedName>
        <fullName evidence="5">Peptidase M20 dimerisation domain-containing protein</fullName>
    </recommendedName>
</protein>
<evidence type="ECO:0000313" key="6">
    <source>
        <dbReference type="EMBL" id="CAH0043223.1"/>
    </source>
</evidence>
<feature type="binding site" evidence="4">
    <location>
        <position position="112"/>
    </location>
    <ligand>
        <name>Mn(2+)</name>
        <dbReference type="ChEBI" id="CHEBI:29035"/>
        <label>2</label>
    </ligand>
</feature>
<dbReference type="PANTHER" id="PTHR11014:SF63">
    <property type="entry name" value="METALLOPEPTIDASE, PUTATIVE (AFU_ORTHOLOGUE AFUA_6G09600)-RELATED"/>
    <property type="match status" value="1"/>
</dbReference>
<evidence type="ECO:0000256" key="1">
    <source>
        <dbReference type="ARBA" id="ARBA00006153"/>
    </source>
</evidence>
<feature type="domain" description="Peptidase M20 dimerisation" evidence="5">
    <location>
        <begin position="201"/>
        <end position="296"/>
    </location>
</feature>
<feature type="binding site" evidence="4">
    <location>
        <position position="114"/>
    </location>
    <ligand>
        <name>Mn(2+)</name>
        <dbReference type="ChEBI" id="CHEBI:29035"/>
        <label>2</label>
    </ligand>
</feature>
<dbReference type="OrthoDB" id="6119954at2759"/>
<gene>
    <name evidence="6" type="ORF">CRHIZ90672A_00004989</name>
</gene>
<comment type="caution">
    <text evidence="6">The sequence shown here is derived from an EMBL/GenBank/DDBJ whole genome shotgun (WGS) entry which is preliminary data.</text>
</comment>
<proteinExistence type="inferred from homology"/>
<evidence type="ECO:0000256" key="3">
    <source>
        <dbReference type="ARBA" id="ARBA00022801"/>
    </source>
</evidence>
<keyword evidence="3" id="KW-0378">Hydrolase</keyword>
<dbReference type="PANTHER" id="PTHR11014">
    <property type="entry name" value="PEPTIDASE M20 FAMILY MEMBER"/>
    <property type="match status" value="1"/>
</dbReference>
<dbReference type="InterPro" id="IPR011650">
    <property type="entry name" value="Peptidase_M20_dimer"/>
</dbReference>
<reference evidence="6" key="1">
    <citation type="submission" date="2021-10" db="EMBL/GenBank/DDBJ databases">
        <authorList>
            <person name="Piombo E."/>
        </authorList>
    </citation>
    <scope>NUCLEOTIDE SEQUENCE</scope>
</reference>
<evidence type="ECO:0000256" key="4">
    <source>
        <dbReference type="PIRSR" id="PIRSR005962-1"/>
    </source>
</evidence>
<feature type="binding site" evidence="4">
    <location>
        <position position="179"/>
    </location>
    <ligand>
        <name>Mn(2+)</name>
        <dbReference type="ChEBI" id="CHEBI:29035"/>
        <label>2</label>
    </ligand>
</feature>
<comment type="similarity">
    <text evidence="2">Belongs to the peptidase M20A family.</text>
</comment>
<evidence type="ECO:0000259" key="5">
    <source>
        <dbReference type="Pfam" id="PF07687"/>
    </source>
</evidence>
<feature type="binding site" evidence="4">
    <location>
        <position position="148"/>
    </location>
    <ligand>
        <name>Mn(2+)</name>
        <dbReference type="ChEBI" id="CHEBI:29035"/>
        <label>2</label>
    </ligand>
</feature>
<organism evidence="6 7">
    <name type="scientific">Clonostachys rhizophaga</name>
    <dbReference type="NCBI Taxonomy" id="160324"/>
    <lineage>
        <taxon>Eukaryota</taxon>
        <taxon>Fungi</taxon>
        <taxon>Dikarya</taxon>
        <taxon>Ascomycota</taxon>
        <taxon>Pezizomycotina</taxon>
        <taxon>Sordariomycetes</taxon>
        <taxon>Hypocreomycetidae</taxon>
        <taxon>Hypocreales</taxon>
        <taxon>Bionectriaceae</taxon>
        <taxon>Clonostachys</taxon>
    </lineage>
</organism>
<dbReference type="GO" id="GO:0016787">
    <property type="term" value="F:hydrolase activity"/>
    <property type="evidence" value="ECO:0007669"/>
    <property type="project" value="UniProtKB-KW"/>
</dbReference>
<comment type="cofactor">
    <cofactor evidence="4">
        <name>Mn(2+)</name>
        <dbReference type="ChEBI" id="CHEBI:29035"/>
    </cofactor>
    <text evidence="4">The Mn(2+) ion enhances activity.</text>
</comment>
<sequence length="425" mass="45230">MGSNPITDLVAEHRPDLVPLQELYRFYHANPELSNHEVETAAHISQQLRGISPDLIIKTGIGGHGLTATLHNGEGPTVLLRADIDALPVLELTDLPYASHVHGVDKPVMHACGHDMHIVCLLGAAKLLIGARAAWVGTVVFLFQPAEERGTGAEAMVRDGLYDPERHAVPVPDVVLGGHVVPLRAGVIGTRRGLFATSADSLKVTLHGKGAHASSPHKAVDPIVMASSVVLKLQTIVSREVDPADTAVVTVASVHAGDAENVIADDAELAIDTRSISLSTRERVLARIKSIVQAESLSSQATQEPTFLTTRSYPLTVNDAATTARLEEAFAAHFGEARGQYQRDIRRPSGSEDFSIRASSVGKPYCFFSFGGIDQDVWDEAEASGSPEGKIARNHSGRFQLAISPTLQTGLDGYAVAALAFLAAQ</sequence>
<dbReference type="FunFam" id="3.30.70.360:FF:000001">
    <property type="entry name" value="N-acetyldiaminopimelate deacetylase"/>
    <property type="match status" value="1"/>
</dbReference>
<evidence type="ECO:0000313" key="7">
    <source>
        <dbReference type="Proteomes" id="UP000696573"/>
    </source>
</evidence>
<dbReference type="GO" id="GO:0046872">
    <property type="term" value="F:metal ion binding"/>
    <property type="evidence" value="ECO:0007669"/>
    <property type="project" value="UniProtKB-KW"/>
</dbReference>
<accession>A0A9N9W2P3</accession>
<evidence type="ECO:0000256" key="2">
    <source>
        <dbReference type="ARBA" id="ARBA00006247"/>
    </source>
</evidence>
<dbReference type="Pfam" id="PF07687">
    <property type="entry name" value="M20_dimer"/>
    <property type="match status" value="1"/>
</dbReference>
<dbReference type="Gene3D" id="3.30.70.360">
    <property type="match status" value="1"/>
</dbReference>
<dbReference type="InterPro" id="IPR036264">
    <property type="entry name" value="Bact_exopeptidase_dim_dom"/>
</dbReference>
<keyword evidence="4" id="KW-0464">Manganese</keyword>
<name>A0A9N9W2P3_9HYPO</name>
<dbReference type="AlphaFoldDB" id="A0A9N9W2P3"/>